<dbReference type="OrthoDB" id="47375at2759"/>
<accession>A0A9P7RUA9</accession>
<dbReference type="Proteomes" id="UP001049176">
    <property type="component" value="Chromosome 7"/>
</dbReference>
<evidence type="ECO:0000313" key="2">
    <source>
        <dbReference type="EMBL" id="KAG7089802.1"/>
    </source>
</evidence>
<comment type="caution">
    <text evidence="2">The sequence shown here is derived from an EMBL/GenBank/DDBJ whole genome shotgun (WGS) entry which is preliminary data.</text>
</comment>
<dbReference type="AlphaFoldDB" id="A0A9P7RUA9"/>
<evidence type="ECO:0000313" key="3">
    <source>
        <dbReference type="Proteomes" id="UP001049176"/>
    </source>
</evidence>
<proteinExistence type="predicted"/>
<dbReference type="EMBL" id="CM032187">
    <property type="protein sequence ID" value="KAG7089802.1"/>
    <property type="molecule type" value="Genomic_DNA"/>
</dbReference>
<dbReference type="KEGG" id="more:E1B28_011452"/>
<name>A0A9P7RUA9_9AGAR</name>
<dbReference type="InterPro" id="IPR002654">
    <property type="entry name" value="Glyco_trans_25"/>
</dbReference>
<sequence length="432" mass="48958">MALFRNGYMTSKSRNFCLRFLALLFLFSVLSLLLALAAHRKQSSLPTQMPQDLPAPLAPLISQSERIYIISLQHRHDRRVDMEKLRVFLRIPSWTYVVATDSADEIVGTVMKNIRLLREWVVREVLKTMEPQGNVPINDFLAVNLKLPFGWPMLPKLNKTQRLAQYLPLLGSMADFDVYQSASRRPASQNPLVVSKGDFTLTAFTPTLGRHMILSPARVACWHSHLQTIRKIIGSPNAADITIILEDDIDMEIDIRRRLSRLWGLLPLDWDIVFLGHCWSDEAKYTPLASSVNSSCSSSECYEYEPHTTADKSAISANLIHPSHAPQCTHAYALSPRGAKKLYDHLTYPPFAYSRGIDQAFSWLVKSGRINAFSVVPAVVAQRVQQKQGWISWIASFGKSHRESNIWDTPSRWRDRLVNGVFGVSGEEEGSW</sequence>
<dbReference type="Pfam" id="PF01755">
    <property type="entry name" value="Glyco_transf_25"/>
    <property type="match status" value="1"/>
</dbReference>
<protein>
    <recommendedName>
        <fullName evidence="1">Glycosyl transferase family 25 domain-containing protein</fullName>
    </recommendedName>
</protein>
<gene>
    <name evidence="2" type="ORF">E1B28_011452</name>
</gene>
<evidence type="ECO:0000259" key="1">
    <source>
        <dbReference type="Pfam" id="PF01755"/>
    </source>
</evidence>
<dbReference type="RefSeq" id="XP_043006272.1">
    <property type="nucleotide sequence ID" value="XM_043156485.1"/>
</dbReference>
<keyword evidence="3" id="KW-1185">Reference proteome</keyword>
<dbReference type="GeneID" id="66080527"/>
<reference evidence="2" key="1">
    <citation type="journal article" date="2021" name="Genome Biol. Evol.">
        <title>The assembled and annotated genome of the fairy-ring fungus Marasmius oreades.</title>
        <authorList>
            <person name="Hiltunen M."/>
            <person name="Ament-Velasquez S.L."/>
            <person name="Johannesson H."/>
        </authorList>
    </citation>
    <scope>NUCLEOTIDE SEQUENCE</scope>
    <source>
        <strain evidence="2">03SP1</strain>
    </source>
</reference>
<feature type="domain" description="Glycosyl transferase family 25" evidence="1">
    <location>
        <begin position="214"/>
        <end position="346"/>
    </location>
</feature>
<organism evidence="2 3">
    <name type="scientific">Marasmius oreades</name>
    <name type="common">fairy-ring Marasmius</name>
    <dbReference type="NCBI Taxonomy" id="181124"/>
    <lineage>
        <taxon>Eukaryota</taxon>
        <taxon>Fungi</taxon>
        <taxon>Dikarya</taxon>
        <taxon>Basidiomycota</taxon>
        <taxon>Agaricomycotina</taxon>
        <taxon>Agaricomycetes</taxon>
        <taxon>Agaricomycetidae</taxon>
        <taxon>Agaricales</taxon>
        <taxon>Marasmiineae</taxon>
        <taxon>Marasmiaceae</taxon>
        <taxon>Marasmius</taxon>
    </lineage>
</organism>